<evidence type="ECO:0000313" key="1">
    <source>
        <dbReference type="EMBL" id="OUO56874.1"/>
    </source>
</evidence>
<comment type="caution">
    <text evidence="1">The sequence shown here is derived from an EMBL/GenBank/DDBJ whole genome shotgun (WGS) entry which is preliminary data.</text>
</comment>
<dbReference type="Proteomes" id="UP000196368">
    <property type="component" value="Unassembled WGS sequence"/>
</dbReference>
<dbReference type="RefSeq" id="WP_087287894.1">
    <property type="nucleotide sequence ID" value="NZ_NFJD01000002.1"/>
</dbReference>
<protein>
    <submittedName>
        <fullName evidence="1">Uncharacterized protein</fullName>
    </submittedName>
</protein>
<organism evidence="1 2">
    <name type="scientific">Candidatus Avelusimicrobium gallicola</name>
    <dbReference type="NCBI Taxonomy" id="2562704"/>
    <lineage>
        <taxon>Bacteria</taxon>
        <taxon>Pseudomonadati</taxon>
        <taxon>Elusimicrobiota</taxon>
        <taxon>Elusimicrobia</taxon>
        <taxon>Elusimicrobiales</taxon>
        <taxon>Elusimicrobiaceae</taxon>
        <taxon>Candidatus Avelusimicrobium</taxon>
    </lineage>
</organism>
<proteinExistence type="predicted"/>
<reference evidence="2" key="1">
    <citation type="submission" date="2017-04" db="EMBL/GenBank/DDBJ databases">
        <title>Function of individual gut microbiota members based on whole genome sequencing of pure cultures obtained from chicken caecum.</title>
        <authorList>
            <person name="Medvecky M."/>
            <person name="Cejkova D."/>
            <person name="Polansky O."/>
            <person name="Karasova D."/>
            <person name="Kubasova T."/>
            <person name="Cizek A."/>
            <person name="Rychlik I."/>
        </authorList>
    </citation>
    <scope>NUCLEOTIDE SEQUENCE [LARGE SCALE GENOMIC DNA]</scope>
    <source>
        <strain evidence="2">An273</strain>
    </source>
</reference>
<evidence type="ECO:0000313" key="2">
    <source>
        <dbReference type="Proteomes" id="UP000196368"/>
    </source>
</evidence>
<name>A0A1Y4DCJ3_9BACT</name>
<gene>
    <name evidence="1" type="ORF">B5F75_03240</name>
</gene>
<keyword evidence="2" id="KW-1185">Reference proteome</keyword>
<accession>A0A1Y4DCJ3</accession>
<dbReference type="AlphaFoldDB" id="A0A1Y4DCJ3"/>
<dbReference type="EMBL" id="NFJD01000002">
    <property type="protein sequence ID" value="OUO56874.1"/>
    <property type="molecule type" value="Genomic_DNA"/>
</dbReference>
<sequence>MNNNKRLFQLGILIIALLAIGLAWLRISAYHQQVSPAGAANQIRQEQRRVIADLKAEEILGIDPQQSLSKEEKRALAVQWYARRPDLSIRRPGHAEADAFSARPYARPQKGVRGSFGAQSSAVSSYRPKGLSAADYGRYGSSSGSYTGGADGQQAGVYRPSVQEQMQAERERSFAPFMASVPKEQQKRLQMQLKGLSSGINRAVAKALLPKSKKDANIEKYLQRHASPEAAHAGPFAPVLEQVSAQKAGVVHSMGQAFGQEAAQEASKVMDSFQSEMAAVVNAPGQTSEQIAEKVQQVAQKYEQKLQKMSEDNGFKKFEQERIEKDNLLKQEISKQYGEDLAAQAGAKIDEFREKDMLLARQGLPPEQYYEQQLANQSERRKALEDLIAKSGKSTKGLMEAEDEVEKQEVAQRLKDEEEGKTLARSYKAGEKELAAIDKSLSQERQEKLQTAGMVYGEDGARRIDAVYQKYYDEYMKIWQNPDSSKTDKQQASMKLRQDVNKQLEQIQNDPQMQEARLNRQVDSSLAQIMKDPGLRGASAEQKAALQERARPVLREMYEKVNEVVASDLPEAEKQKQIQQIQASAQQKLAGQ</sequence>